<protein>
    <submittedName>
        <fullName evidence="2">Uncharacterized protein</fullName>
    </submittedName>
</protein>
<evidence type="ECO:0000313" key="2">
    <source>
        <dbReference type="EMBL" id="CAI8608189.1"/>
    </source>
</evidence>
<dbReference type="InterPro" id="IPR038823">
    <property type="entry name" value="MED2_plant"/>
</dbReference>
<dbReference type="PANTHER" id="PTHR36407">
    <property type="entry name" value="MEDIATOR-ASSOCIATED PROTEIN 2"/>
    <property type="match status" value="1"/>
</dbReference>
<dbReference type="AlphaFoldDB" id="A0AAV1ACH2"/>
<feature type="compositionally biased region" description="Polar residues" evidence="1">
    <location>
        <begin position="140"/>
        <end position="158"/>
    </location>
</feature>
<reference evidence="2 3" key="1">
    <citation type="submission" date="2023-01" db="EMBL/GenBank/DDBJ databases">
        <authorList>
            <person name="Kreplak J."/>
        </authorList>
    </citation>
    <scope>NUCLEOTIDE SEQUENCE [LARGE SCALE GENOMIC DNA]</scope>
</reference>
<organism evidence="2 3">
    <name type="scientific">Vicia faba</name>
    <name type="common">Broad bean</name>
    <name type="synonym">Faba vulgaris</name>
    <dbReference type="NCBI Taxonomy" id="3906"/>
    <lineage>
        <taxon>Eukaryota</taxon>
        <taxon>Viridiplantae</taxon>
        <taxon>Streptophyta</taxon>
        <taxon>Embryophyta</taxon>
        <taxon>Tracheophyta</taxon>
        <taxon>Spermatophyta</taxon>
        <taxon>Magnoliopsida</taxon>
        <taxon>eudicotyledons</taxon>
        <taxon>Gunneridae</taxon>
        <taxon>Pentapetalae</taxon>
        <taxon>rosids</taxon>
        <taxon>fabids</taxon>
        <taxon>Fabales</taxon>
        <taxon>Fabaceae</taxon>
        <taxon>Papilionoideae</taxon>
        <taxon>50 kb inversion clade</taxon>
        <taxon>NPAAA clade</taxon>
        <taxon>Hologalegina</taxon>
        <taxon>IRL clade</taxon>
        <taxon>Fabeae</taxon>
        <taxon>Vicia</taxon>
    </lineage>
</organism>
<gene>
    <name evidence="2" type="ORF">VFH_IV072480</name>
</gene>
<feature type="compositionally biased region" description="Polar residues" evidence="1">
    <location>
        <begin position="185"/>
        <end position="240"/>
    </location>
</feature>
<evidence type="ECO:0000313" key="3">
    <source>
        <dbReference type="Proteomes" id="UP001157006"/>
    </source>
</evidence>
<keyword evidence="3" id="KW-1185">Reference proteome</keyword>
<sequence>MSKDDSESYKPHHEFKQDVKEPLVDLNLTESNELWLLRLPFSNDLLADIDGQELSLKLDKDGTLASFEGASGKAYDFVSFASMEPDETVFVSSATESKIAGKISRRVSVVHYHDPKELEKISTTDAKKALLNSIAATPGNFSRASASKGSRLKSSLSEFSERSNTPKRRPRGNKSNAKPPELSRGHNSVASAISSDHSHGGKSNASAISSDHSHGGKSNASAISSDHSHGGKSNASTISSDHSHGGKSKRRKHTE</sequence>
<dbReference type="EMBL" id="OX451739">
    <property type="protein sequence ID" value="CAI8608189.1"/>
    <property type="molecule type" value="Genomic_DNA"/>
</dbReference>
<accession>A0AAV1ACH2</accession>
<proteinExistence type="predicted"/>
<evidence type="ECO:0000256" key="1">
    <source>
        <dbReference type="SAM" id="MobiDB-lite"/>
    </source>
</evidence>
<name>A0AAV1ACH2_VICFA</name>
<dbReference type="PANTHER" id="PTHR36407:SF1">
    <property type="entry name" value="MEDIATOR-ASSOCIATED PROTEIN 2"/>
    <property type="match status" value="1"/>
</dbReference>
<feature type="compositionally biased region" description="Basic residues" evidence="1">
    <location>
        <begin position="245"/>
        <end position="255"/>
    </location>
</feature>
<dbReference type="Proteomes" id="UP001157006">
    <property type="component" value="Chromosome 4"/>
</dbReference>
<feature type="region of interest" description="Disordered" evidence="1">
    <location>
        <begin position="140"/>
        <end position="255"/>
    </location>
</feature>